<gene>
    <name evidence="4" type="ORF">HNR46_002823</name>
</gene>
<keyword evidence="1 4" id="KW-0489">Methyltransferase</keyword>
<dbReference type="Gene3D" id="3.40.50.12710">
    <property type="match status" value="1"/>
</dbReference>
<evidence type="ECO:0000256" key="3">
    <source>
        <dbReference type="SAM" id="MobiDB-lite"/>
    </source>
</evidence>
<dbReference type="PANTHER" id="PTHR12049:SF7">
    <property type="entry name" value="PROTEIN ARGININE METHYLTRANSFERASE NDUFAF7, MITOCHONDRIAL"/>
    <property type="match status" value="1"/>
</dbReference>
<dbReference type="AlphaFoldDB" id="A0A840V2Q5"/>
<evidence type="ECO:0000256" key="2">
    <source>
        <dbReference type="ARBA" id="ARBA00022679"/>
    </source>
</evidence>
<dbReference type="GO" id="GO:0035243">
    <property type="term" value="F:protein-arginine omega-N symmetric methyltransferase activity"/>
    <property type="evidence" value="ECO:0007669"/>
    <property type="project" value="TreeGrafter"/>
</dbReference>
<accession>A0A840V2Q5</accession>
<proteinExistence type="predicted"/>
<keyword evidence="2 4" id="KW-0808">Transferase</keyword>
<protein>
    <submittedName>
        <fullName evidence="4">SAM-dependent MidA family methyltransferase</fullName>
    </submittedName>
</protein>
<feature type="region of interest" description="Disordered" evidence="3">
    <location>
        <begin position="1"/>
        <end position="20"/>
    </location>
</feature>
<comment type="caution">
    <text evidence="4">The sequence shown here is derived from an EMBL/GenBank/DDBJ whole genome shotgun (WGS) entry which is preliminary data.</text>
</comment>
<keyword evidence="5" id="KW-1185">Reference proteome</keyword>
<dbReference type="EMBL" id="JACHFD010000013">
    <property type="protein sequence ID" value="MBB5352577.1"/>
    <property type="molecule type" value="Genomic_DNA"/>
</dbReference>
<dbReference type="SUPFAM" id="SSF53335">
    <property type="entry name" value="S-adenosyl-L-methionine-dependent methyltransferases"/>
    <property type="match status" value="1"/>
</dbReference>
<reference evidence="4 5" key="1">
    <citation type="submission" date="2020-08" db="EMBL/GenBank/DDBJ databases">
        <title>Genomic Encyclopedia of Type Strains, Phase IV (KMG-IV): sequencing the most valuable type-strain genomes for metagenomic binning, comparative biology and taxonomic classification.</title>
        <authorList>
            <person name="Goeker M."/>
        </authorList>
    </citation>
    <scope>NUCLEOTIDE SEQUENCE [LARGE SCALE GENOMIC DNA]</scope>
    <source>
        <strain evidence="4 5">YC6886</strain>
    </source>
</reference>
<organism evidence="4 5">
    <name type="scientific">Haloferula luteola</name>
    <dbReference type="NCBI Taxonomy" id="595692"/>
    <lineage>
        <taxon>Bacteria</taxon>
        <taxon>Pseudomonadati</taxon>
        <taxon>Verrucomicrobiota</taxon>
        <taxon>Verrucomicrobiia</taxon>
        <taxon>Verrucomicrobiales</taxon>
        <taxon>Verrucomicrobiaceae</taxon>
        <taxon>Haloferula</taxon>
    </lineage>
</organism>
<dbReference type="InterPro" id="IPR038375">
    <property type="entry name" value="NDUFAF7_sf"/>
</dbReference>
<dbReference type="GO" id="GO:0032259">
    <property type="term" value="P:methylation"/>
    <property type="evidence" value="ECO:0007669"/>
    <property type="project" value="UniProtKB-KW"/>
</dbReference>
<name>A0A840V2Q5_9BACT</name>
<dbReference type="PANTHER" id="PTHR12049">
    <property type="entry name" value="PROTEIN ARGININE METHYLTRANSFERASE NDUFAF7, MITOCHONDRIAL"/>
    <property type="match status" value="1"/>
</dbReference>
<dbReference type="InterPro" id="IPR029063">
    <property type="entry name" value="SAM-dependent_MTases_sf"/>
</dbReference>
<dbReference type="InterPro" id="IPR003788">
    <property type="entry name" value="NDUFAF7"/>
</dbReference>
<evidence type="ECO:0000313" key="5">
    <source>
        <dbReference type="Proteomes" id="UP000557717"/>
    </source>
</evidence>
<evidence type="ECO:0000313" key="4">
    <source>
        <dbReference type="EMBL" id="MBB5352577.1"/>
    </source>
</evidence>
<evidence type="ECO:0000256" key="1">
    <source>
        <dbReference type="ARBA" id="ARBA00022603"/>
    </source>
</evidence>
<sequence>MAKDEATFPAGGEKPVPAYREPDRQAIPGLLAELHQEIVHSSGISFARFMEAALYHPEGGYYARPGRQVGRLGDFFTSVSVGPLFGQLLAQHLASFFSHQPGPVRILELGAHDGQLARDILEALTQEHPDLLPRLEYAIIEPLPSLAARQRELLAPFSAHLRIVETPHALDPRPGILVANELIDALTCHRIESTGDGWDELGVGLDPEGSFIWKSLGPAAPPLIFGLPSRPAGYRTEVRPQLAAFLAPLAPCISPGKMLFIDYGFEREDYFDPARTDGTLETFQAHRRGGHPLQDPGSRDLTAHVDFSALREALEALGGQVEHFTNQARFLTEIARPWLLKLEGRTDRETAKLLRNFQTLTHPAQLGSRFHIMEASFR</sequence>
<dbReference type="Pfam" id="PF02636">
    <property type="entry name" value="Methyltransf_28"/>
    <property type="match status" value="1"/>
</dbReference>
<dbReference type="Proteomes" id="UP000557717">
    <property type="component" value="Unassembled WGS sequence"/>
</dbReference>